<accession>A0A1H2X9C4</accession>
<dbReference type="SUPFAM" id="SSF46785">
    <property type="entry name" value="Winged helix' DNA-binding domain"/>
    <property type="match status" value="1"/>
</dbReference>
<dbReference type="AlphaFoldDB" id="A0A1H2X9C4"/>
<feature type="domain" description="HTH gntR-type" evidence="5">
    <location>
        <begin position="1"/>
        <end position="68"/>
    </location>
</feature>
<name>A0A1H2X9C4_9GAMM</name>
<feature type="region of interest" description="Disordered" evidence="4">
    <location>
        <begin position="212"/>
        <end position="235"/>
    </location>
</feature>
<dbReference type="GO" id="GO:0003677">
    <property type="term" value="F:DNA binding"/>
    <property type="evidence" value="ECO:0007669"/>
    <property type="project" value="UniProtKB-KW"/>
</dbReference>
<dbReference type="STRING" id="574349.SAMN05443545_103132"/>
<dbReference type="EMBL" id="FNNI01000003">
    <property type="protein sequence ID" value="SDW89064.1"/>
    <property type="molecule type" value="Genomic_DNA"/>
</dbReference>
<evidence type="ECO:0000313" key="7">
    <source>
        <dbReference type="Proteomes" id="UP000198500"/>
    </source>
</evidence>
<evidence type="ECO:0000256" key="3">
    <source>
        <dbReference type="ARBA" id="ARBA00023163"/>
    </source>
</evidence>
<dbReference type="InterPro" id="IPR036388">
    <property type="entry name" value="WH-like_DNA-bd_sf"/>
</dbReference>
<organism evidence="6 7">
    <name type="scientific">Aidingimonas halophila</name>
    <dbReference type="NCBI Taxonomy" id="574349"/>
    <lineage>
        <taxon>Bacteria</taxon>
        <taxon>Pseudomonadati</taxon>
        <taxon>Pseudomonadota</taxon>
        <taxon>Gammaproteobacteria</taxon>
        <taxon>Oceanospirillales</taxon>
        <taxon>Halomonadaceae</taxon>
        <taxon>Aidingimonas</taxon>
    </lineage>
</organism>
<protein>
    <submittedName>
        <fullName evidence="6">Transcriptional regulator, GntR family</fullName>
    </submittedName>
</protein>
<dbReference type="Gene3D" id="1.20.120.530">
    <property type="entry name" value="GntR ligand-binding domain-like"/>
    <property type="match status" value="1"/>
</dbReference>
<evidence type="ECO:0000256" key="4">
    <source>
        <dbReference type="SAM" id="MobiDB-lite"/>
    </source>
</evidence>
<dbReference type="Proteomes" id="UP000198500">
    <property type="component" value="Unassembled WGS sequence"/>
</dbReference>
<dbReference type="Pfam" id="PF00392">
    <property type="entry name" value="GntR"/>
    <property type="match status" value="1"/>
</dbReference>
<sequence length="235" mass="26852">MTVLEDILTRLRERLVGGHYKPGYKLREQAIACEFDVSRTPVRTAIQRLVAEGLLEYEANRGAVVREWTDVDREEIFELRMLVESHATGRTAKAISPAALAEMEYHNDRIRRAVYEQGEGALDEMHEGNFAFHMAVYENCGSTYLAHYGRSLLDYPMVIRGFYIYSEDEIYESIRQHEEILSALRAGNERWARAAMECHLLGAIMRFRKSSQEKAARETDKTDVPASAPAKAMSD</sequence>
<dbReference type="SMART" id="SM00895">
    <property type="entry name" value="FCD"/>
    <property type="match status" value="1"/>
</dbReference>
<dbReference type="OrthoDB" id="9799812at2"/>
<dbReference type="InterPro" id="IPR011711">
    <property type="entry name" value="GntR_C"/>
</dbReference>
<reference evidence="6 7" key="1">
    <citation type="submission" date="2016-10" db="EMBL/GenBank/DDBJ databases">
        <authorList>
            <person name="de Groot N.N."/>
        </authorList>
    </citation>
    <scope>NUCLEOTIDE SEQUENCE [LARGE SCALE GENOMIC DNA]</scope>
    <source>
        <strain evidence="6 7">DSM 19219</strain>
    </source>
</reference>
<dbReference type="SUPFAM" id="SSF48008">
    <property type="entry name" value="GntR ligand-binding domain-like"/>
    <property type="match status" value="1"/>
</dbReference>
<dbReference type="Pfam" id="PF07729">
    <property type="entry name" value="FCD"/>
    <property type="match status" value="1"/>
</dbReference>
<dbReference type="RefSeq" id="WP_092568727.1">
    <property type="nucleotide sequence ID" value="NZ_BMXH01000004.1"/>
</dbReference>
<feature type="compositionally biased region" description="Basic and acidic residues" evidence="4">
    <location>
        <begin position="212"/>
        <end position="223"/>
    </location>
</feature>
<dbReference type="InterPro" id="IPR000524">
    <property type="entry name" value="Tscrpt_reg_HTH_GntR"/>
</dbReference>
<gene>
    <name evidence="6" type="ORF">SAMN05443545_103132</name>
</gene>
<proteinExistence type="predicted"/>
<dbReference type="Gene3D" id="1.10.10.10">
    <property type="entry name" value="Winged helix-like DNA-binding domain superfamily/Winged helix DNA-binding domain"/>
    <property type="match status" value="1"/>
</dbReference>
<evidence type="ECO:0000313" key="6">
    <source>
        <dbReference type="EMBL" id="SDW89064.1"/>
    </source>
</evidence>
<keyword evidence="2" id="KW-0238">DNA-binding</keyword>
<dbReference type="InterPro" id="IPR008920">
    <property type="entry name" value="TF_FadR/GntR_C"/>
</dbReference>
<dbReference type="CDD" id="cd07377">
    <property type="entry name" value="WHTH_GntR"/>
    <property type="match status" value="1"/>
</dbReference>
<keyword evidence="7" id="KW-1185">Reference proteome</keyword>
<evidence type="ECO:0000259" key="5">
    <source>
        <dbReference type="PROSITE" id="PS50949"/>
    </source>
</evidence>
<evidence type="ECO:0000256" key="1">
    <source>
        <dbReference type="ARBA" id="ARBA00023015"/>
    </source>
</evidence>
<dbReference type="PROSITE" id="PS50949">
    <property type="entry name" value="HTH_GNTR"/>
    <property type="match status" value="1"/>
</dbReference>
<keyword evidence="1" id="KW-0805">Transcription regulation</keyword>
<dbReference type="SMART" id="SM00345">
    <property type="entry name" value="HTH_GNTR"/>
    <property type="match status" value="1"/>
</dbReference>
<dbReference type="PANTHER" id="PTHR43537:SF24">
    <property type="entry name" value="GLUCONATE OPERON TRANSCRIPTIONAL REPRESSOR"/>
    <property type="match status" value="1"/>
</dbReference>
<keyword evidence="3" id="KW-0804">Transcription</keyword>
<dbReference type="PANTHER" id="PTHR43537">
    <property type="entry name" value="TRANSCRIPTIONAL REGULATOR, GNTR FAMILY"/>
    <property type="match status" value="1"/>
</dbReference>
<dbReference type="GO" id="GO:0003700">
    <property type="term" value="F:DNA-binding transcription factor activity"/>
    <property type="evidence" value="ECO:0007669"/>
    <property type="project" value="InterPro"/>
</dbReference>
<dbReference type="InterPro" id="IPR036390">
    <property type="entry name" value="WH_DNA-bd_sf"/>
</dbReference>
<evidence type="ECO:0000256" key="2">
    <source>
        <dbReference type="ARBA" id="ARBA00023125"/>
    </source>
</evidence>